<evidence type="ECO:0000313" key="2">
    <source>
        <dbReference type="EMBL" id="MCQ1531665.1"/>
    </source>
</evidence>
<dbReference type="Proteomes" id="UP001651880">
    <property type="component" value="Unassembled WGS sequence"/>
</dbReference>
<keyword evidence="1" id="KW-1133">Transmembrane helix</keyword>
<dbReference type="Pfam" id="PF18975">
    <property type="entry name" value="DUF5711"/>
    <property type="match status" value="1"/>
</dbReference>
<keyword evidence="1" id="KW-0472">Membrane</keyword>
<keyword evidence="3" id="KW-1185">Reference proteome</keyword>
<dbReference type="InterPro" id="IPR011047">
    <property type="entry name" value="Quinoprotein_ADH-like_sf"/>
</dbReference>
<dbReference type="EMBL" id="JAJEKE010000027">
    <property type="protein sequence ID" value="MCQ1531665.1"/>
    <property type="molecule type" value="Genomic_DNA"/>
</dbReference>
<keyword evidence="1" id="KW-0812">Transmembrane</keyword>
<comment type="caution">
    <text evidence="2">The sequence shown here is derived from an EMBL/GenBank/DDBJ whole genome shotgun (WGS) entry which is preliminary data.</text>
</comment>
<reference evidence="2 3" key="1">
    <citation type="submission" date="2021-10" db="EMBL/GenBank/DDBJ databases">
        <title>Lutispora strain m25 sp. nov., a thermophilic, non-spore-forming bacterium isolated from a lab-scale methanogenic bioreactor digesting anaerobic sludge.</title>
        <authorList>
            <person name="El Houari A."/>
            <person name="Mcdonald J."/>
        </authorList>
    </citation>
    <scope>NUCLEOTIDE SEQUENCE [LARGE SCALE GENOMIC DNA]</scope>
    <source>
        <strain evidence="3">m25</strain>
    </source>
</reference>
<gene>
    <name evidence="2" type="ORF">LJD61_19290</name>
</gene>
<sequence>MVKKRALPYLILIIAVIFFIALLMFKNLFYGVSVSIGDIKRLEIQQELTPISNDSMLFTYDGIMIEGENSNLRARNMEGTILWTIKLKGNVSSIIGCGKDIVVNINNRSIATISKSGEVLWQYELAVPASNILSSDSGLLMIQYKEDAYNSFEIFSIKGVRNCKAAIGNAHVISFDGIIGKSYTVSLLDASSNKVVTKIATYNNKGEILWANNFEDMLVSKIKYNNKGDLVAISESSIKKFRSDGKMVKNLDFSNPLLKASAGNDIIVSLVKNAGFYDVFIHDYNLKQIGSAAVKTKPDSIFAGKNYFLLYDKDNLTLSGRQGKMLAVYESNIDINSAYINNDSDIYIISNRKLQRLTFQK</sequence>
<accession>A0ABT1NK77</accession>
<dbReference type="SUPFAM" id="SSF50998">
    <property type="entry name" value="Quinoprotein alcohol dehydrogenase-like"/>
    <property type="match status" value="1"/>
</dbReference>
<organism evidence="2 3">
    <name type="scientific">Lutispora saccharofermentans</name>
    <dbReference type="NCBI Taxonomy" id="3024236"/>
    <lineage>
        <taxon>Bacteria</taxon>
        <taxon>Bacillati</taxon>
        <taxon>Bacillota</taxon>
        <taxon>Clostridia</taxon>
        <taxon>Lutisporales</taxon>
        <taxon>Lutisporaceae</taxon>
        <taxon>Lutispora</taxon>
    </lineage>
</organism>
<evidence type="ECO:0000256" key="1">
    <source>
        <dbReference type="SAM" id="Phobius"/>
    </source>
</evidence>
<evidence type="ECO:0000313" key="3">
    <source>
        <dbReference type="Proteomes" id="UP001651880"/>
    </source>
</evidence>
<dbReference type="InterPro" id="IPR043765">
    <property type="entry name" value="DUF5711"/>
</dbReference>
<dbReference type="RefSeq" id="WP_255229222.1">
    <property type="nucleotide sequence ID" value="NZ_JAJEKE010000027.1"/>
</dbReference>
<proteinExistence type="predicted"/>
<protein>
    <submittedName>
        <fullName evidence="2">DUF5711 family protein</fullName>
    </submittedName>
</protein>
<feature type="transmembrane region" description="Helical" evidence="1">
    <location>
        <begin position="7"/>
        <end position="25"/>
    </location>
</feature>
<name>A0ABT1NK77_9FIRM</name>